<feature type="transmembrane region" description="Helical" evidence="8">
    <location>
        <begin position="53"/>
        <end position="76"/>
    </location>
</feature>
<evidence type="ECO:0000256" key="7">
    <source>
        <dbReference type="ARBA" id="ARBA00023136"/>
    </source>
</evidence>
<dbReference type="Gene3D" id="1.10.3720.10">
    <property type="entry name" value="MetI-like"/>
    <property type="match status" value="1"/>
</dbReference>
<accession>A0ABT6NEQ2</accession>
<feature type="transmembrane region" description="Helical" evidence="8">
    <location>
        <begin position="88"/>
        <end position="108"/>
    </location>
</feature>
<dbReference type="RefSeq" id="WP_281094793.1">
    <property type="nucleotide sequence ID" value="NZ_JARYZI010000008.1"/>
</dbReference>
<feature type="domain" description="ABC transmembrane type-1" evidence="9">
    <location>
        <begin position="58"/>
        <end position="262"/>
    </location>
</feature>
<evidence type="ECO:0000256" key="5">
    <source>
        <dbReference type="ARBA" id="ARBA00022692"/>
    </source>
</evidence>
<dbReference type="PANTHER" id="PTHR42929">
    <property type="entry name" value="INNER MEMBRANE ABC TRANSPORTER PERMEASE PROTEIN YDCU-RELATED-RELATED"/>
    <property type="match status" value="1"/>
</dbReference>
<keyword evidence="5 8" id="KW-0812">Transmembrane</keyword>
<evidence type="ECO:0000313" key="10">
    <source>
        <dbReference type="EMBL" id="MDH8678900.1"/>
    </source>
</evidence>
<keyword evidence="7 8" id="KW-0472">Membrane</keyword>
<evidence type="ECO:0000313" key="11">
    <source>
        <dbReference type="Proteomes" id="UP001158045"/>
    </source>
</evidence>
<keyword evidence="11" id="KW-1185">Reference proteome</keyword>
<feature type="transmembrane region" description="Helical" evidence="8">
    <location>
        <begin position="12"/>
        <end position="33"/>
    </location>
</feature>
<keyword evidence="4" id="KW-1003">Cell membrane</keyword>
<evidence type="ECO:0000256" key="3">
    <source>
        <dbReference type="ARBA" id="ARBA00022448"/>
    </source>
</evidence>
<dbReference type="CDD" id="cd06261">
    <property type="entry name" value="TM_PBP2"/>
    <property type="match status" value="1"/>
</dbReference>
<evidence type="ECO:0000256" key="2">
    <source>
        <dbReference type="ARBA" id="ARBA00007069"/>
    </source>
</evidence>
<comment type="similarity">
    <text evidence="2">Belongs to the binding-protein-dependent transport system permease family. CysTW subfamily.</text>
</comment>
<comment type="caution">
    <text evidence="10">The sequence shown here is derived from an EMBL/GenBank/DDBJ whole genome shotgun (WGS) entry which is preliminary data.</text>
</comment>
<evidence type="ECO:0000256" key="1">
    <source>
        <dbReference type="ARBA" id="ARBA00004651"/>
    </source>
</evidence>
<evidence type="ECO:0000256" key="8">
    <source>
        <dbReference type="RuleBase" id="RU363032"/>
    </source>
</evidence>
<gene>
    <name evidence="10" type="ORF">QE109_12110</name>
</gene>
<evidence type="ECO:0000256" key="6">
    <source>
        <dbReference type="ARBA" id="ARBA00022989"/>
    </source>
</evidence>
<name>A0ABT6NEQ2_9FIRM</name>
<keyword evidence="3 8" id="KW-0813">Transport</keyword>
<dbReference type="SUPFAM" id="SSF161098">
    <property type="entry name" value="MetI-like"/>
    <property type="match status" value="1"/>
</dbReference>
<reference evidence="10 11" key="1">
    <citation type="submission" date="2023-04" db="EMBL/GenBank/DDBJ databases">
        <title>Fusibacter bizertensis strain WBS, isolated from littoral bottom sediments of the Arctic seas - biochemical and genomic analysis.</title>
        <authorList>
            <person name="Brioukhanov A.L."/>
        </authorList>
    </citation>
    <scope>NUCLEOTIDE SEQUENCE [LARGE SCALE GENOMIC DNA]</scope>
    <source>
        <strain evidence="10 11">WBS</strain>
    </source>
</reference>
<feature type="transmembrane region" description="Helical" evidence="8">
    <location>
        <begin position="185"/>
        <end position="207"/>
    </location>
</feature>
<sequence length="278" mass="31172">MIKKLSSGPYLFWIAMFVVIPILMVFGFSMITTNSDGSWQITFSNFTRAFDPIYIAVLARSLKIAVEATLICFFIGYPMAMILAKMNVRFRTFAVMMFVVPMWMNFLLRTYAWMTILGKNGVLNGILSFLGLPQVQFLYSEGAVLLGMVYNFLPFMVLPIYTVLTKMDQSLIEAAEDLGGNKKIVFLKVIFPLSVPGILSGVSMVFMPAVSTFVISNLLYGGQYMLIGNLIEQQFLVINDWNFGSAVAMILMLLILVSMAIMNRVGGDNPEERGVNLW</sequence>
<comment type="subcellular location">
    <subcellularLocation>
        <location evidence="1 8">Cell membrane</location>
        <topology evidence="1 8">Multi-pass membrane protein</topology>
    </subcellularLocation>
</comment>
<protein>
    <submittedName>
        <fullName evidence="10">ABC transporter permease</fullName>
    </submittedName>
</protein>
<evidence type="ECO:0000259" key="9">
    <source>
        <dbReference type="PROSITE" id="PS50928"/>
    </source>
</evidence>
<dbReference type="EMBL" id="JARYZI010000008">
    <property type="protein sequence ID" value="MDH8678900.1"/>
    <property type="molecule type" value="Genomic_DNA"/>
</dbReference>
<dbReference type="InterPro" id="IPR000515">
    <property type="entry name" value="MetI-like"/>
</dbReference>
<dbReference type="InterPro" id="IPR035906">
    <property type="entry name" value="MetI-like_sf"/>
</dbReference>
<dbReference type="Proteomes" id="UP001158045">
    <property type="component" value="Unassembled WGS sequence"/>
</dbReference>
<keyword evidence="6 8" id="KW-1133">Transmembrane helix</keyword>
<proteinExistence type="inferred from homology"/>
<dbReference type="PROSITE" id="PS50928">
    <property type="entry name" value="ABC_TM1"/>
    <property type="match status" value="1"/>
</dbReference>
<feature type="transmembrane region" description="Helical" evidence="8">
    <location>
        <begin position="213"/>
        <end position="231"/>
    </location>
</feature>
<evidence type="ECO:0000256" key="4">
    <source>
        <dbReference type="ARBA" id="ARBA00022475"/>
    </source>
</evidence>
<feature type="transmembrane region" description="Helical" evidence="8">
    <location>
        <begin position="143"/>
        <end position="164"/>
    </location>
</feature>
<dbReference type="PANTHER" id="PTHR42929:SF1">
    <property type="entry name" value="INNER MEMBRANE ABC TRANSPORTER PERMEASE PROTEIN YDCU-RELATED"/>
    <property type="match status" value="1"/>
</dbReference>
<feature type="transmembrane region" description="Helical" evidence="8">
    <location>
        <begin position="243"/>
        <end position="262"/>
    </location>
</feature>
<dbReference type="Pfam" id="PF00528">
    <property type="entry name" value="BPD_transp_1"/>
    <property type="match status" value="1"/>
</dbReference>
<organism evidence="10 11">
    <name type="scientific">Fusibacter bizertensis</name>
    <dbReference type="NCBI Taxonomy" id="1488331"/>
    <lineage>
        <taxon>Bacteria</taxon>
        <taxon>Bacillati</taxon>
        <taxon>Bacillota</taxon>
        <taxon>Clostridia</taxon>
        <taxon>Eubacteriales</taxon>
        <taxon>Eubacteriales Family XII. Incertae Sedis</taxon>
        <taxon>Fusibacter</taxon>
    </lineage>
</organism>